<evidence type="ECO:0000256" key="4">
    <source>
        <dbReference type="ARBA" id="ARBA00022737"/>
    </source>
</evidence>
<proteinExistence type="inferred from homology"/>
<evidence type="ECO:0000313" key="10">
    <source>
        <dbReference type="WBParaSite" id="TMUE_1000005330.1"/>
    </source>
</evidence>
<evidence type="ECO:0000256" key="7">
    <source>
        <dbReference type="PROSITE-ProRule" id="PRU00221"/>
    </source>
</evidence>
<dbReference type="SUPFAM" id="SSF50978">
    <property type="entry name" value="WD40 repeat-like"/>
    <property type="match status" value="1"/>
</dbReference>
<evidence type="ECO:0000259" key="8">
    <source>
        <dbReference type="Pfam" id="PF24807"/>
    </source>
</evidence>
<dbReference type="InterPro" id="IPR001680">
    <property type="entry name" value="WD40_rpt"/>
</dbReference>
<evidence type="ECO:0000256" key="2">
    <source>
        <dbReference type="ARBA" id="ARBA00022574"/>
    </source>
</evidence>
<dbReference type="GO" id="GO:0031145">
    <property type="term" value="P:anaphase-promoting complex-dependent catabolic process"/>
    <property type="evidence" value="ECO:0007669"/>
    <property type="project" value="TreeGrafter"/>
</dbReference>
<comment type="similarity">
    <text evidence="1">Belongs to the WD repeat CDC20/Fizzy family.</text>
</comment>
<dbReference type="PANTHER" id="PTHR19918">
    <property type="entry name" value="CELL DIVISION CYCLE 20 CDC20 FIZZY -RELATED"/>
    <property type="match status" value="1"/>
</dbReference>
<dbReference type="GO" id="GO:0051301">
    <property type="term" value="P:cell division"/>
    <property type="evidence" value="ECO:0007669"/>
    <property type="project" value="UniProtKB-KW"/>
</dbReference>
<dbReference type="Gene3D" id="2.130.10.10">
    <property type="entry name" value="YVTN repeat-like/Quinoprotein amine dehydrogenase"/>
    <property type="match status" value="1"/>
</dbReference>
<feature type="domain" description="CDC20/Fizzy WD40" evidence="8">
    <location>
        <begin position="190"/>
        <end position="484"/>
    </location>
</feature>
<protein>
    <submittedName>
        <fullName evidence="10">WD_REPEATS_REGION domain-containing protein</fullName>
    </submittedName>
</protein>
<dbReference type="GO" id="GO:1905786">
    <property type="term" value="P:positive regulation of anaphase-promoting complex-dependent catabolic process"/>
    <property type="evidence" value="ECO:0007669"/>
    <property type="project" value="TreeGrafter"/>
</dbReference>
<dbReference type="InterPro" id="IPR019775">
    <property type="entry name" value="WD40_repeat_CS"/>
</dbReference>
<evidence type="ECO:0000256" key="6">
    <source>
        <dbReference type="ARBA" id="ARBA00023306"/>
    </source>
</evidence>
<dbReference type="Pfam" id="PF24807">
    <property type="entry name" value="WD40_CDC20-Fz"/>
    <property type="match status" value="1"/>
</dbReference>
<feature type="repeat" description="WD" evidence="7">
    <location>
        <begin position="453"/>
        <end position="486"/>
    </location>
</feature>
<dbReference type="SMART" id="SM00320">
    <property type="entry name" value="WD40"/>
    <property type="match status" value="5"/>
</dbReference>
<dbReference type="GO" id="GO:0005680">
    <property type="term" value="C:anaphase-promoting complex"/>
    <property type="evidence" value="ECO:0007669"/>
    <property type="project" value="TreeGrafter"/>
</dbReference>
<dbReference type="AlphaFoldDB" id="A0A5S6QE05"/>
<accession>A0A5S6QE05</accession>
<evidence type="ECO:0000256" key="3">
    <source>
        <dbReference type="ARBA" id="ARBA00022618"/>
    </source>
</evidence>
<keyword evidence="5" id="KW-0498">Mitosis</keyword>
<feature type="repeat" description="WD" evidence="7">
    <location>
        <begin position="321"/>
        <end position="353"/>
    </location>
</feature>
<dbReference type="GO" id="GO:1990757">
    <property type="term" value="F:ubiquitin ligase activator activity"/>
    <property type="evidence" value="ECO:0007669"/>
    <property type="project" value="TreeGrafter"/>
</dbReference>
<dbReference type="WBParaSite" id="TMUE_1000005330.1">
    <property type="protein sequence ID" value="TMUE_1000005330.1"/>
    <property type="gene ID" value="WBGene00291927"/>
</dbReference>
<dbReference type="InterPro" id="IPR056150">
    <property type="entry name" value="WD40_CDC20-Fz"/>
</dbReference>
<sequence>MRKLSRIRFCDLNQGKLTSQSTYKHQLKVAPIIPKFNRGKLALTSAKGTTHFGAPLRLAQRGRSVMGRQPIKLAPLRSGNSNKVLPADRFLPFPGVETVEDKCLAMQFSHNGNDDEAAELHTDVVYKNIISELLNEKQRYAAYVEEKLFSLRNGDDEISKKLSLNMQIPKGKANIRTERSVPHYAEKIFDAPNIREDFYLNVVDWSYNHVLAVGLDQDLFVCTLRSGDIIGGVLKLTEYEENDYISALRFSSKVDLLAVALNSEELELWNIAQQRCVRTLSSTNNRIGSMSWNGDILTTGDRGGQICHHDVRLKSSIVAKYSAHEDEVCGLQWSPNGRYLASGGNDNHVQIYSDISTAAKPLLNLTEHQAAVKAIAWSPVQSNILATGGGSDDRKIRIWNVSKGICLKTKDTGAQVSGLLWSGYFNELATCNGLPSNRVVIWTYPYLNVLKRLKEHSNRILSMVMSPCGEYILTAGADESIRVWHVFDKSGKYHFNCRSSSTAEEESLSDLMSLVKLK</sequence>
<evidence type="ECO:0000313" key="9">
    <source>
        <dbReference type="Proteomes" id="UP000046395"/>
    </source>
</evidence>
<keyword evidence="2 7" id="KW-0853">WD repeat</keyword>
<dbReference type="PROSITE" id="PS00678">
    <property type="entry name" value="WD_REPEATS_1"/>
    <property type="match status" value="1"/>
</dbReference>
<evidence type="ECO:0000256" key="5">
    <source>
        <dbReference type="ARBA" id="ARBA00022776"/>
    </source>
</evidence>
<keyword evidence="4" id="KW-0677">Repeat</keyword>
<dbReference type="STRING" id="70415.A0A5S6QE05"/>
<dbReference type="PROSITE" id="PS50082">
    <property type="entry name" value="WD_REPEATS_2"/>
    <property type="match status" value="3"/>
</dbReference>
<dbReference type="Proteomes" id="UP000046395">
    <property type="component" value="Unassembled WGS sequence"/>
</dbReference>
<evidence type="ECO:0000256" key="1">
    <source>
        <dbReference type="ARBA" id="ARBA00006445"/>
    </source>
</evidence>
<feature type="repeat" description="WD" evidence="7">
    <location>
        <begin position="365"/>
        <end position="409"/>
    </location>
</feature>
<keyword evidence="9" id="KW-1185">Reference proteome</keyword>
<dbReference type="PANTHER" id="PTHR19918:SF8">
    <property type="entry name" value="FI02843P"/>
    <property type="match status" value="1"/>
</dbReference>
<keyword evidence="6" id="KW-0131">Cell cycle</keyword>
<organism evidence="9 10">
    <name type="scientific">Trichuris muris</name>
    <name type="common">Mouse whipworm</name>
    <dbReference type="NCBI Taxonomy" id="70415"/>
    <lineage>
        <taxon>Eukaryota</taxon>
        <taxon>Metazoa</taxon>
        <taxon>Ecdysozoa</taxon>
        <taxon>Nematoda</taxon>
        <taxon>Enoplea</taxon>
        <taxon>Dorylaimia</taxon>
        <taxon>Trichinellida</taxon>
        <taxon>Trichuridae</taxon>
        <taxon>Trichuris</taxon>
    </lineage>
</organism>
<dbReference type="InterPro" id="IPR015943">
    <property type="entry name" value="WD40/YVTN_repeat-like_dom_sf"/>
</dbReference>
<dbReference type="GO" id="GO:0010997">
    <property type="term" value="F:anaphase-promoting complex binding"/>
    <property type="evidence" value="ECO:0007669"/>
    <property type="project" value="InterPro"/>
</dbReference>
<reference evidence="10" key="1">
    <citation type="submission" date="2019-12" db="UniProtKB">
        <authorList>
            <consortium name="WormBaseParasite"/>
        </authorList>
    </citation>
    <scope>IDENTIFICATION</scope>
</reference>
<name>A0A5S6QE05_TRIMR</name>
<keyword evidence="3" id="KW-0132">Cell division</keyword>
<dbReference type="PROSITE" id="PS50294">
    <property type="entry name" value="WD_REPEATS_REGION"/>
    <property type="match status" value="2"/>
</dbReference>
<dbReference type="InterPro" id="IPR033010">
    <property type="entry name" value="Cdc20/Fizzy"/>
</dbReference>
<dbReference type="InterPro" id="IPR036322">
    <property type="entry name" value="WD40_repeat_dom_sf"/>
</dbReference>